<accession>A0A6G4WTJ8</accession>
<gene>
    <name evidence="3" type="ORF">G5C65_07365</name>
</gene>
<organism evidence="3 4">
    <name type="scientific">Streptomyces boncukensis</name>
    <dbReference type="NCBI Taxonomy" id="2711219"/>
    <lineage>
        <taxon>Bacteria</taxon>
        <taxon>Bacillati</taxon>
        <taxon>Actinomycetota</taxon>
        <taxon>Actinomycetes</taxon>
        <taxon>Kitasatosporales</taxon>
        <taxon>Streptomycetaceae</taxon>
        <taxon>Streptomyces</taxon>
    </lineage>
</organism>
<protein>
    <submittedName>
        <fullName evidence="3">Uncharacterized protein</fullName>
    </submittedName>
</protein>
<keyword evidence="2" id="KW-1133">Transmembrane helix</keyword>
<dbReference type="RefSeq" id="WP_165297826.1">
    <property type="nucleotide sequence ID" value="NZ_JAAKZZ010000047.1"/>
</dbReference>
<sequence length="178" mass="18186">MLRSSGQRPSADALLARWGGWGAVAAGAVLCAIGWYGVSGERYAERQIPYLASCTVPGAALIVAGAVLLSALGAARRGGAENSAEGAHAGRPAADTDADARDRRTGSTDSRDSMGSTDSTLVAVPEGTLAHRADCPLVDGKPQAAPVDGPVLRERGLRPCPICEPELPDVPEVPEHPG</sequence>
<name>A0A6G4WTJ8_9ACTN</name>
<dbReference type="Proteomes" id="UP000477722">
    <property type="component" value="Unassembled WGS sequence"/>
</dbReference>
<feature type="transmembrane region" description="Helical" evidence="2">
    <location>
        <begin position="20"/>
        <end position="38"/>
    </location>
</feature>
<feature type="compositionally biased region" description="Basic and acidic residues" evidence="1">
    <location>
        <begin position="98"/>
        <end position="112"/>
    </location>
</feature>
<evidence type="ECO:0000313" key="4">
    <source>
        <dbReference type="Proteomes" id="UP000477722"/>
    </source>
</evidence>
<evidence type="ECO:0000256" key="1">
    <source>
        <dbReference type="SAM" id="MobiDB-lite"/>
    </source>
</evidence>
<keyword evidence="4" id="KW-1185">Reference proteome</keyword>
<evidence type="ECO:0000256" key="2">
    <source>
        <dbReference type="SAM" id="Phobius"/>
    </source>
</evidence>
<evidence type="ECO:0000313" key="3">
    <source>
        <dbReference type="EMBL" id="NGO68172.1"/>
    </source>
</evidence>
<dbReference type="AlphaFoldDB" id="A0A6G4WTJ8"/>
<keyword evidence="2" id="KW-0472">Membrane</keyword>
<feature type="region of interest" description="Disordered" evidence="1">
    <location>
        <begin position="79"/>
        <end position="178"/>
    </location>
</feature>
<feature type="transmembrane region" description="Helical" evidence="2">
    <location>
        <begin position="50"/>
        <end position="72"/>
    </location>
</feature>
<comment type="caution">
    <text evidence="3">The sequence shown here is derived from an EMBL/GenBank/DDBJ whole genome shotgun (WGS) entry which is preliminary data.</text>
</comment>
<proteinExistence type="predicted"/>
<keyword evidence="2" id="KW-0812">Transmembrane</keyword>
<reference evidence="3 4" key="1">
    <citation type="submission" date="2020-02" db="EMBL/GenBank/DDBJ databases">
        <title>Whole-genome analyses of novel actinobacteria.</title>
        <authorList>
            <person name="Sahin N."/>
            <person name="Tatar D."/>
        </authorList>
    </citation>
    <scope>NUCLEOTIDE SEQUENCE [LARGE SCALE GENOMIC DNA]</scope>
    <source>
        <strain evidence="3 4">SB3404</strain>
    </source>
</reference>
<dbReference type="EMBL" id="JAAKZZ010000047">
    <property type="protein sequence ID" value="NGO68172.1"/>
    <property type="molecule type" value="Genomic_DNA"/>
</dbReference>